<organism evidence="1">
    <name type="scientific">candidate division WOR-3 bacterium</name>
    <dbReference type="NCBI Taxonomy" id="2052148"/>
    <lineage>
        <taxon>Bacteria</taxon>
        <taxon>Bacteria division WOR-3</taxon>
    </lineage>
</organism>
<accession>A0A7V3KN91</accession>
<proteinExistence type="predicted"/>
<dbReference type="AlphaFoldDB" id="A0A7V3KN91"/>
<evidence type="ECO:0008006" key="2">
    <source>
        <dbReference type="Google" id="ProtNLM"/>
    </source>
</evidence>
<reference evidence="1" key="1">
    <citation type="journal article" date="2020" name="mSystems">
        <title>Genome- and Community-Level Interaction Insights into Carbon Utilization and Element Cycling Functions of Hydrothermarchaeota in Hydrothermal Sediment.</title>
        <authorList>
            <person name="Zhou Z."/>
            <person name="Liu Y."/>
            <person name="Xu W."/>
            <person name="Pan J."/>
            <person name="Luo Z.H."/>
            <person name="Li M."/>
        </authorList>
    </citation>
    <scope>NUCLEOTIDE SEQUENCE [LARGE SCALE GENOMIC DNA]</scope>
    <source>
        <strain evidence="1">SpSt-754</strain>
    </source>
</reference>
<comment type="caution">
    <text evidence="1">The sequence shown here is derived from an EMBL/GenBank/DDBJ whole genome shotgun (WGS) entry which is preliminary data.</text>
</comment>
<name>A0A7V3KN91_UNCW3</name>
<dbReference type="EMBL" id="DTGD01000107">
    <property type="protein sequence ID" value="HGB35826.1"/>
    <property type="molecule type" value="Genomic_DNA"/>
</dbReference>
<gene>
    <name evidence="1" type="ORF">ENV38_02820</name>
</gene>
<protein>
    <recommendedName>
        <fullName evidence="2">Cysteine-rich small domain-containing protein</fullName>
    </recommendedName>
</protein>
<evidence type="ECO:0000313" key="1">
    <source>
        <dbReference type="EMBL" id="HGB35826.1"/>
    </source>
</evidence>
<sequence length="143" mass="17416">MIPDFENPLQKWFKEFTKKRAEIVKKNHLENPQQIADYFTYKNMKVLEPDFCPLYKTNERCHEMSEEELICFFCGCPYYDYDLWDEERKEFGGCKINSPYGLRNEYGYWDCSNCTLPHTKKFLLQYLKKHLRYMEIRDSKSIG</sequence>